<dbReference type="GO" id="GO:0015086">
    <property type="term" value="F:cadmium ion transmembrane transporter activity"/>
    <property type="evidence" value="ECO:0007669"/>
    <property type="project" value="TreeGrafter"/>
</dbReference>
<name>A0AAP2Z1Q0_9EURY</name>
<feature type="transmembrane region" description="Helical" evidence="6">
    <location>
        <begin position="51"/>
        <end position="72"/>
    </location>
</feature>
<dbReference type="PANTHER" id="PTHR11706">
    <property type="entry name" value="SOLUTE CARRIER PROTEIN FAMILY 11 MEMBER"/>
    <property type="match status" value="1"/>
</dbReference>
<comment type="caution">
    <text evidence="7">The sequence shown here is derived from an EMBL/GenBank/DDBJ whole genome shotgun (WGS) entry which is preliminary data.</text>
</comment>
<gene>
    <name evidence="7" type="ORF">OB960_17990</name>
</gene>
<dbReference type="EMBL" id="JAOPKA010000014">
    <property type="protein sequence ID" value="MCU4743282.1"/>
    <property type="molecule type" value="Genomic_DNA"/>
</dbReference>
<dbReference type="InterPro" id="IPR001046">
    <property type="entry name" value="NRAMP_fam"/>
</dbReference>
<feature type="transmembrane region" description="Helical" evidence="6">
    <location>
        <begin position="131"/>
        <end position="148"/>
    </location>
</feature>
<keyword evidence="4 6" id="KW-1133">Transmembrane helix</keyword>
<feature type="transmembrane region" description="Helical" evidence="6">
    <location>
        <begin position="26"/>
        <end position="45"/>
    </location>
</feature>
<dbReference type="PANTHER" id="PTHR11706:SF33">
    <property type="entry name" value="NATURAL RESISTANCE-ASSOCIATED MACROPHAGE PROTEIN 2"/>
    <property type="match status" value="1"/>
</dbReference>
<feature type="transmembrane region" description="Helical" evidence="6">
    <location>
        <begin position="93"/>
        <end position="111"/>
    </location>
</feature>
<evidence type="ECO:0000313" key="7">
    <source>
        <dbReference type="EMBL" id="MCU4743282.1"/>
    </source>
</evidence>
<dbReference type="GO" id="GO:0005886">
    <property type="term" value="C:plasma membrane"/>
    <property type="evidence" value="ECO:0007669"/>
    <property type="project" value="TreeGrafter"/>
</dbReference>
<evidence type="ECO:0000313" key="8">
    <source>
        <dbReference type="Proteomes" id="UP001321018"/>
    </source>
</evidence>
<keyword evidence="2" id="KW-0813">Transport</keyword>
<dbReference type="Proteomes" id="UP001321018">
    <property type="component" value="Unassembled WGS sequence"/>
</dbReference>
<proteinExistence type="predicted"/>
<organism evidence="7 8">
    <name type="scientific">Natronoglomus mannanivorans</name>
    <dbReference type="NCBI Taxonomy" id="2979990"/>
    <lineage>
        <taxon>Archaea</taxon>
        <taxon>Methanobacteriati</taxon>
        <taxon>Methanobacteriota</taxon>
        <taxon>Stenosarchaea group</taxon>
        <taxon>Halobacteria</taxon>
        <taxon>Halobacteriales</taxon>
        <taxon>Natrialbaceae</taxon>
        <taxon>Natronoglomus</taxon>
    </lineage>
</organism>
<evidence type="ECO:0000256" key="5">
    <source>
        <dbReference type="ARBA" id="ARBA00023136"/>
    </source>
</evidence>
<dbReference type="GO" id="GO:0034755">
    <property type="term" value="P:iron ion transmembrane transport"/>
    <property type="evidence" value="ECO:0007669"/>
    <property type="project" value="TreeGrafter"/>
</dbReference>
<feature type="transmembrane region" description="Helical" evidence="6">
    <location>
        <begin position="387"/>
        <end position="408"/>
    </location>
</feature>
<accession>A0AAP2Z1Q0</accession>
<dbReference type="NCBIfam" id="NF037982">
    <property type="entry name" value="Nramp_1"/>
    <property type="match status" value="1"/>
</dbReference>
<feature type="transmembrane region" description="Helical" evidence="6">
    <location>
        <begin position="325"/>
        <end position="344"/>
    </location>
</feature>
<keyword evidence="3 6" id="KW-0812">Transmembrane</keyword>
<evidence type="ECO:0000256" key="2">
    <source>
        <dbReference type="ARBA" id="ARBA00022448"/>
    </source>
</evidence>
<dbReference type="GO" id="GO:0005384">
    <property type="term" value="F:manganese ion transmembrane transporter activity"/>
    <property type="evidence" value="ECO:0007669"/>
    <property type="project" value="TreeGrafter"/>
</dbReference>
<evidence type="ECO:0000256" key="3">
    <source>
        <dbReference type="ARBA" id="ARBA00022692"/>
    </source>
</evidence>
<feature type="transmembrane region" description="Helical" evidence="6">
    <location>
        <begin position="155"/>
        <end position="177"/>
    </location>
</feature>
<sequence length="414" mass="43061">MGTDSTRATPATGGGVLGKLKAIGPALLLAAVVVGPGSIALNTIAGSLYGYSLLWVPVVATTFMILYAWLAARIGLVTGDTLFDVTRDTYGPTIAKLGGVFGFLTILAFQAGNNAGIGFASNALFGGDVRLWAGIFTLLAIGFVWLPDLYDKIELLVRLVVGVMIVAFVGTLAIVGFDPGAAASGLVPGVPDVDGLLLSLGIAATTFSIAAAVYQTHLMKEKEWGVERLEQGAIDTFLGIAILGLLAIAIMLTSASVIYGQTDPVFSAAGMAQQLEPLAGPGAFYLFTIGFFFASLSSLVVNALIGSTLLVDGFDRDPSMDGRPVKVWATVAMVFGLLVVLVFQEDPIELLRVAQALAVIAFPLLAFLVVAISASEDVMGEHANGTVVNALAAIGYLVVVGIVLNYLWEVIQFV</sequence>
<evidence type="ECO:0000256" key="4">
    <source>
        <dbReference type="ARBA" id="ARBA00022989"/>
    </source>
</evidence>
<evidence type="ECO:0000256" key="6">
    <source>
        <dbReference type="SAM" id="Phobius"/>
    </source>
</evidence>
<dbReference type="AlphaFoldDB" id="A0AAP2Z1Q0"/>
<comment type="subcellular location">
    <subcellularLocation>
        <location evidence="1">Membrane</location>
        <topology evidence="1">Multi-pass membrane protein</topology>
    </subcellularLocation>
</comment>
<dbReference type="Pfam" id="PF01566">
    <property type="entry name" value="Nramp"/>
    <property type="match status" value="1"/>
</dbReference>
<protein>
    <submittedName>
        <fullName evidence="7">Nramp family divalent metal transporter</fullName>
    </submittedName>
</protein>
<dbReference type="RefSeq" id="WP_338005100.1">
    <property type="nucleotide sequence ID" value="NZ_JAOPKA010000014.1"/>
</dbReference>
<reference evidence="7" key="1">
    <citation type="submission" date="2022-09" db="EMBL/GenBank/DDBJ databases">
        <title>Enrichment on poylsaccharides allowed isolation of novel metabolic and taxonomic groups of Haloarchaea.</title>
        <authorList>
            <person name="Sorokin D.Y."/>
            <person name="Elcheninov A.G."/>
            <person name="Khizhniak T.V."/>
            <person name="Kolganova T.V."/>
            <person name="Kublanov I.V."/>
        </authorList>
    </citation>
    <scope>NUCLEOTIDE SEQUENCE</scope>
    <source>
        <strain evidence="7">AArc-xg1-1</strain>
    </source>
</reference>
<feature type="transmembrane region" description="Helical" evidence="6">
    <location>
        <begin position="356"/>
        <end position="375"/>
    </location>
</feature>
<keyword evidence="5 6" id="KW-0472">Membrane</keyword>
<feature type="transmembrane region" description="Helical" evidence="6">
    <location>
        <begin position="197"/>
        <end position="216"/>
    </location>
</feature>
<feature type="transmembrane region" description="Helical" evidence="6">
    <location>
        <begin position="237"/>
        <end position="262"/>
    </location>
</feature>
<feature type="transmembrane region" description="Helical" evidence="6">
    <location>
        <begin position="282"/>
        <end position="305"/>
    </location>
</feature>
<evidence type="ECO:0000256" key="1">
    <source>
        <dbReference type="ARBA" id="ARBA00004141"/>
    </source>
</evidence>